<keyword evidence="2" id="KW-0813">Transport</keyword>
<keyword evidence="5" id="KW-0406">Ion transport</keyword>
<accession>A0A4S8M8Q1</accession>
<keyword evidence="4 7" id="KW-1133">Transmembrane helix</keyword>
<gene>
    <name evidence="8" type="ORF">K435DRAFT_661434</name>
</gene>
<comment type="subcellular location">
    <subcellularLocation>
        <location evidence="1">Membrane</location>
        <topology evidence="1">Multi-pass membrane protein</topology>
    </subcellularLocation>
</comment>
<dbReference type="InterPro" id="IPR003445">
    <property type="entry name" value="Cat_transpt"/>
</dbReference>
<evidence type="ECO:0000256" key="7">
    <source>
        <dbReference type="SAM" id="Phobius"/>
    </source>
</evidence>
<dbReference type="Pfam" id="PF02386">
    <property type="entry name" value="TrkH"/>
    <property type="match status" value="1"/>
</dbReference>
<protein>
    <submittedName>
        <fullName evidence="8">Uncharacterized protein</fullName>
    </submittedName>
</protein>
<name>A0A4S8M8Q1_DENBC</name>
<keyword evidence="9" id="KW-1185">Reference proteome</keyword>
<feature type="transmembrane region" description="Helical" evidence="7">
    <location>
        <begin position="22"/>
        <end position="51"/>
    </location>
</feature>
<keyword evidence="3 7" id="KW-0812">Transmembrane</keyword>
<keyword evidence="6 7" id="KW-0472">Membrane</keyword>
<dbReference type="Proteomes" id="UP000297245">
    <property type="component" value="Unassembled WGS sequence"/>
</dbReference>
<reference evidence="8 9" key="1">
    <citation type="journal article" date="2019" name="Nat. Ecol. Evol.">
        <title>Megaphylogeny resolves global patterns of mushroom evolution.</title>
        <authorList>
            <person name="Varga T."/>
            <person name="Krizsan K."/>
            <person name="Foldi C."/>
            <person name="Dima B."/>
            <person name="Sanchez-Garcia M."/>
            <person name="Sanchez-Ramirez S."/>
            <person name="Szollosi G.J."/>
            <person name="Szarkandi J.G."/>
            <person name="Papp V."/>
            <person name="Albert L."/>
            <person name="Andreopoulos W."/>
            <person name="Angelini C."/>
            <person name="Antonin V."/>
            <person name="Barry K.W."/>
            <person name="Bougher N.L."/>
            <person name="Buchanan P."/>
            <person name="Buyck B."/>
            <person name="Bense V."/>
            <person name="Catcheside P."/>
            <person name="Chovatia M."/>
            <person name="Cooper J."/>
            <person name="Damon W."/>
            <person name="Desjardin D."/>
            <person name="Finy P."/>
            <person name="Geml J."/>
            <person name="Haridas S."/>
            <person name="Hughes K."/>
            <person name="Justo A."/>
            <person name="Karasinski D."/>
            <person name="Kautmanova I."/>
            <person name="Kiss B."/>
            <person name="Kocsube S."/>
            <person name="Kotiranta H."/>
            <person name="LaButti K.M."/>
            <person name="Lechner B.E."/>
            <person name="Liimatainen K."/>
            <person name="Lipzen A."/>
            <person name="Lukacs Z."/>
            <person name="Mihaltcheva S."/>
            <person name="Morgado L.N."/>
            <person name="Niskanen T."/>
            <person name="Noordeloos M.E."/>
            <person name="Ohm R.A."/>
            <person name="Ortiz-Santana B."/>
            <person name="Ovrebo C."/>
            <person name="Racz N."/>
            <person name="Riley R."/>
            <person name="Savchenko A."/>
            <person name="Shiryaev A."/>
            <person name="Soop K."/>
            <person name="Spirin V."/>
            <person name="Szebenyi C."/>
            <person name="Tomsovsky M."/>
            <person name="Tulloss R.E."/>
            <person name="Uehling J."/>
            <person name="Grigoriev I.V."/>
            <person name="Vagvolgyi C."/>
            <person name="Papp T."/>
            <person name="Martin F.M."/>
            <person name="Miettinen O."/>
            <person name="Hibbett D.S."/>
            <person name="Nagy L.G."/>
        </authorList>
    </citation>
    <scope>NUCLEOTIDE SEQUENCE [LARGE SCALE GENOMIC DNA]</scope>
    <source>
        <strain evidence="8 9">CBS 962.96</strain>
    </source>
</reference>
<dbReference type="GO" id="GO:0016020">
    <property type="term" value="C:membrane"/>
    <property type="evidence" value="ECO:0007669"/>
    <property type="project" value="UniProtKB-SubCell"/>
</dbReference>
<evidence type="ECO:0000256" key="5">
    <source>
        <dbReference type="ARBA" id="ARBA00023065"/>
    </source>
</evidence>
<organism evidence="8 9">
    <name type="scientific">Dendrothele bispora (strain CBS 962.96)</name>
    <dbReference type="NCBI Taxonomy" id="1314807"/>
    <lineage>
        <taxon>Eukaryota</taxon>
        <taxon>Fungi</taxon>
        <taxon>Dikarya</taxon>
        <taxon>Basidiomycota</taxon>
        <taxon>Agaricomycotina</taxon>
        <taxon>Agaricomycetes</taxon>
        <taxon>Agaricomycetidae</taxon>
        <taxon>Agaricales</taxon>
        <taxon>Agaricales incertae sedis</taxon>
        <taxon>Dendrothele</taxon>
    </lineage>
</organism>
<evidence type="ECO:0000313" key="9">
    <source>
        <dbReference type="Proteomes" id="UP000297245"/>
    </source>
</evidence>
<dbReference type="OrthoDB" id="9999863at2759"/>
<dbReference type="EMBL" id="ML179140">
    <property type="protein sequence ID" value="THU98248.1"/>
    <property type="molecule type" value="Genomic_DNA"/>
</dbReference>
<dbReference type="GO" id="GO:0030001">
    <property type="term" value="P:metal ion transport"/>
    <property type="evidence" value="ECO:0007669"/>
    <property type="project" value="UniProtKB-ARBA"/>
</dbReference>
<evidence type="ECO:0000256" key="2">
    <source>
        <dbReference type="ARBA" id="ARBA00022448"/>
    </source>
</evidence>
<sequence length="80" mass="8669">MGAYTGGGLSLVDLGMLPFQTAYLMIIALMLVILAGNHALPILSVFVLLWIGSKVAPKGSDVDIAFDVLLHHPRRWVLQL</sequence>
<evidence type="ECO:0000313" key="8">
    <source>
        <dbReference type="EMBL" id="THU98248.1"/>
    </source>
</evidence>
<dbReference type="AlphaFoldDB" id="A0A4S8M8Q1"/>
<evidence type="ECO:0000256" key="6">
    <source>
        <dbReference type="ARBA" id="ARBA00023136"/>
    </source>
</evidence>
<evidence type="ECO:0000256" key="4">
    <source>
        <dbReference type="ARBA" id="ARBA00022989"/>
    </source>
</evidence>
<proteinExistence type="predicted"/>
<evidence type="ECO:0000256" key="3">
    <source>
        <dbReference type="ARBA" id="ARBA00022692"/>
    </source>
</evidence>
<dbReference type="GO" id="GO:0008324">
    <property type="term" value="F:monoatomic cation transmembrane transporter activity"/>
    <property type="evidence" value="ECO:0007669"/>
    <property type="project" value="InterPro"/>
</dbReference>
<evidence type="ECO:0000256" key="1">
    <source>
        <dbReference type="ARBA" id="ARBA00004141"/>
    </source>
</evidence>